<dbReference type="EMBL" id="FNPI01000027">
    <property type="protein sequence ID" value="SDZ66424.1"/>
    <property type="molecule type" value="Genomic_DNA"/>
</dbReference>
<dbReference type="AlphaFoldDB" id="A0A1H3UVI7"/>
<proteinExistence type="predicted"/>
<reference evidence="2" key="1">
    <citation type="submission" date="2016-10" db="EMBL/GenBank/DDBJ databases">
        <authorList>
            <person name="Varghese N."/>
            <person name="Submissions S."/>
        </authorList>
    </citation>
    <scope>NUCLEOTIDE SEQUENCE [LARGE SCALE GENOMIC DNA]</scope>
    <source>
        <strain evidence="2">SP</strain>
    </source>
</reference>
<evidence type="ECO:0000313" key="1">
    <source>
        <dbReference type="EMBL" id="SDZ66424.1"/>
    </source>
</evidence>
<name>A0A1H3UVI7_9BACI</name>
<accession>A0A1H3UVI7</accession>
<protein>
    <submittedName>
        <fullName evidence="1">Uncharacterized protein</fullName>
    </submittedName>
</protein>
<evidence type="ECO:0000313" key="2">
    <source>
        <dbReference type="Proteomes" id="UP000198935"/>
    </source>
</evidence>
<dbReference type="GO" id="GO:0010468">
    <property type="term" value="P:regulation of gene expression"/>
    <property type="evidence" value="ECO:0007669"/>
    <property type="project" value="InterPro"/>
</dbReference>
<organism evidence="1 2">
    <name type="scientific">Evansella caseinilytica</name>
    <dbReference type="NCBI Taxonomy" id="1503961"/>
    <lineage>
        <taxon>Bacteria</taxon>
        <taxon>Bacillati</taxon>
        <taxon>Bacillota</taxon>
        <taxon>Bacilli</taxon>
        <taxon>Bacillales</taxon>
        <taxon>Bacillaceae</taxon>
        <taxon>Evansella</taxon>
    </lineage>
</organism>
<gene>
    <name evidence="1" type="ORF">SAMN05421736_12732</name>
</gene>
<dbReference type="Proteomes" id="UP000198935">
    <property type="component" value="Unassembled WGS sequence"/>
</dbReference>
<sequence>MAIHYYCRHCRKSVGKLSDWEADEERLGFHQLTSEERKDMIAFDSHGHRLVKVICEDCEKTLREHPDYHSLESFLH</sequence>
<keyword evidence="2" id="KW-1185">Reference proteome</keyword>
<dbReference type="OrthoDB" id="2084556at2"/>
<dbReference type="InterPro" id="IPR020115">
    <property type="entry name" value="Fin"/>
</dbReference>
<dbReference type="STRING" id="1503961.SAMN05421736_12732"/>
<dbReference type="Pfam" id="PF10955">
    <property type="entry name" value="Fin"/>
    <property type="match status" value="1"/>
</dbReference>